<gene>
    <name evidence="8" type="primary">ribH</name>
    <name evidence="9" type="ORF">E3J68_04695</name>
</gene>
<evidence type="ECO:0000256" key="8">
    <source>
        <dbReference type="HAMAP-Rule" id="MF_00178"/>
    </source>
</evidence>
<feature type="binding site" evidence="8">
    <location>
        <begin position="80"/>
        <end position="82"/>
    </location>
    <ligand>
        <name>5-amino-6-(D-ribitylamino)uracil</name>
        <dbReference type="ChEBI" id="CHEBI:15934"/>
    </ligand>
</feature>
<protein>
    <recommendedName>
        <fullName evidence="7 8">6,7-dimethyl-8-ribityllumazine synthase</fullName>
        <shortName evidence="8">DMRL synthase</shortName>
        <shortName evidence="8">LS</shortName>
        <shortName evidence="8">Lumazine synthase</shortName>
        <ecNumber evidence="3 8">2.5.1.78</ecNumber>
    </recommendedName>
</protein>
<evidence type="ECO:0000256" key="2">
    <source>
        <dbReference type="ARBA" id="ARBA00007424"/>
    </source>
</evidence>
<evidence type="ECO:0000256" key="6">
    <source>
        <dbReference type="ARBA" id="ARBA00048785"/>
    </source>
</evidence>
<dbReference type="AlphaFoldDB" id="A0A523T9U3"/>
<feature type="active site" description="Proton donor" evidence="8">
    <location>
        <position position="88"/>
    </location>
</feature>
<feature type="binding site" evidence="8">
    <location>
        <position position="22"/>
    </location>
    <ligand>
        <name>5-amino-6-(D-ribitylamino)uracil</name>
        <dbReference type="ChEBI" id="CHEBI:15934"/>
    </ligand>
</feature>
<comment type="pathway">
    <text evidence="1 8">Cofactor biosynthesis; riboflavin biosynthesis; riboflavin from 2-hydroxy-3-oxobutyl phosphate and 5-amino-6-(D-ribitylamino)uracil: step 1/2.</text>
</comment>
<dbReference type="UniPathway" id="UPA00275">
    <property type="reaction ID" value="UER00404"/>
</dbReference>
<dbReference type="FunFam" id="3.40.50.960:FF:000001">
    <property type="entry name" value="6,7-dimethyl-8-ribityllumazine synthase"/>
    <property type="match status" value="1"/>
</dbReference>
<organism evidence="9 10">
    <name type="scientific">Aerophobetes bacterium</name>
    <dbReference type="NCBI Taxonomy" id="2030807"/>
    <lineage>
        <taxon>Bacteria</taxon>
        <taxon>Candidatus Aerophobota</taxon>
    </lineage>
</organism>
<dbReference type="HAMAP" id="MF_00178">
    <property type="entry name" value="Lumazine_synth"/>
    <property type="match status" value="1"/>
</dbReference>
<evidence type="ECO:0000256" key="7">
    <source>
        <dbReference type="ARBA" id="ARBA00072606"/>
    </source>
</evidence>
<comment type="function">
    <text evidence="8">Catalyzes the formation of 6,7-dimethyl-8-ribityllumazine by condensation of 5-amino-6-(D-ribitylamino)uracil with 3,4-dihydroxy-2-butanone 4-phosphate. This is the penultimate step in the biosynthesis of riboflavin.</text>
</comment>
<dbReference type="Proteomes" id="UP000316517">
    <property type="component" value="Unassembled WGS sequence"/>
</dbReference>
<feature type="binding site" evidence="8">
    <location>
        <position position="127"/>
    </location>
    <ligand>
        <name>(2S)-2-hydroxy-3-oxobutyl phosphate</name>
        <dbReference type="ChEBI" id="CHEBI:58830"/>
    </ligand>
</feature>
<evidence type="ECO:0000256" key="4">
    <source>
        <dbReference type="ARBA" id="ARBA00022619"/>
    </source>
</evidence>
<comment type="similarity">
    <text evidence="2 8">Belongs to the DMRL synthase family.</text>
</comment>
<dbReference type="Gene3D" id="3.40.50.960">
    <property type="entry name" value="Lumazine/riboflavin synthase"/>
    <property type="match status" value="1"/>
</dbReference>
<accession>A0A523T9U3</accession>
<feature type="binding site" evidence="8">
    <location>
        <position position="113"/>
    </location>
    <ligand>
        <name>5-amino-6-(D-ribitylamino)uracil</name>
        <dbReference type="ChEBI" id="CHEBI:15934"/>
    </ligand>
</feature>
<evidence type="ECO:0000313" key="9">
    <source>
        <dbReference type="EMBL" id="TET27070.1"/>
    </source>
</evidence>
<dbReference type="Pfam" id="PF00885">
    <property type="entry name" value="DMRL_synthase"/>
    <property type="match status" value="1"/>
</dbReference>
<dbReference type="PANTHER" id="PTHR21058:SF0">
    <property type="entry name" value="6,7-DIMETHYL-8-RIBITYLLUMAZINE SYNTHASE"/>
    <property type="match status" value="1"/>
</dbReference>
<dbReference type="EMBL" id="SOJT01000208">
    <property type="protein sequence ID" value="TET27070.1"/>
    <property type="molecule type" value="Genomic_DNA"/>
</dbReference>
<dbReference type="GO" id="GO:0000906">
    <property type="term" value="F:6,7-dimethyl-8-ribityllumazine synthase activity"/>
    <property type="evidence" value="ECO:0007669"/>
    <property type="project" value="UniProtKB-UniRule"/>
</dbReference>
<dbReference type="PANTHER" id="PTHR21058">
    <property type="entry name" value="6,7-DIMETHYL-8-RIBITYLLUMAZINE SYNTHASE DMRL SYNTHASE LUMAZINE SYNTHASE"/>
    <property type="match status" value="1"/>
</dbReference>
<evidence type="ECO:0000256" key="1">
    <source>
        <dbReference type="ARBA" id="ARBA00004917"/>
    </source>
</evidence>
<keyword evidence="4 8" id="KW-0686">Riboflavin biosynthesis</keyword>
<dbReference type="CDD" id="cd09209">
    <property type="entry name" value="Lumazine_synthase-I"/>
    <property type="match status" value="1"/>
</dbReference>
<dbReference type="InterPro" id="IPR036467">
    <property type="entry name" value="LS/RS_sf"/>
</dbReference>
<evidence type="ECO:0000313" key="10">
    <source>
        <dbReference type="Proteomes" id="UP000316517"/>
    </source>
</evidence>
<keyword evidence="5 8" id="KW-0808">Transferase</keyword>
<comment type="catalytic activity">
    <reaction evidence="6 8">
        <text>(2S)-2-hydroxy-3-oxobutyl phosphate + 5-amino-6-(D-ribitylamino)uracil = 6,7-dimethyl-8-(1-D-ribityl)lumazine + phosphate + 2 H2O + H(+)</text>
        <dbReference type="Rhea" id="RHEA:26152"/>
        <dbReference type="ChEBI" id="CHEBI:15377"/>
        <dbReference type="ChEBI" id="CHEBI:15378"/>
        <dbReference type="ChEBI" id="CHEBI:15934"/>
        <dbReference type="ChEBI" id="CHEBI:43474"/>
        <dbReference type="ChEBI" id="CHEBI:58201"/>
        <dbReference type="ChEBI" id="CHEBI:58830"/>
        <dbReference type="EC" id="2.5.1.78"/>
    </reaction>
</comment>
<sequence>MKVLKGKIKGKGLRFGIVVSRFNEFVTGKLLEGALDALTRHEVKEDDVEVVWAPGSFEIPALASRLTHAGRFNAVICLGAIIRGDTPHFELISTQVAREISSLSLREKIPVIFGVVTADSLEQAIERAGTKAGNRGWNAAISAMEMVSLYEQSPK</sequence>
<dbReference type="NCBIfam" id="TIGR00114">
    <property type="entry name" value="lumazine-synth"/>
    <property type="match status" value="1"/>
</dbReference>
<feature type="binding site" evidence="8">
    <location>
        <begin position="56"/>
        <end position="58"/>
    </location>
    <ligand>
        <name>5-amino-6-(D-ribitylamino)uracil</name>
        <dbReference type="ChEBI" id="CHEBI:15934"/>
    </ligand>
</feature>
<feature type="binding site" evidence="8">
    <location>
        <begin position="85"/>
        <end position="86"/>
    </location>
    <ligand>
        <name>(2S)-2-hydroxy-3-oxobutyl phosphate</name>
        <dbReference type="ChEBI" id="CHEBI:58830"/>
    </ligand>
</feature>
<evidence type="ECO:0000256" key="5">
    <source>
        <dbReference type="ARBA" id="ARBA00022679"/>
    </source>
</evidence>
<dbReference type="SUPFAM" id="SSF52121">
    <property type="entry name" value="Lumazine synthase"/>
    <property type="match status" value="1"/>
</dbReference>
<evidence type="ECO:0000256" key="3">
    <source>
        <dbReference type="ARBA" id="ARBA00012664"/>
    </source>
</evidence>
<name>A0A523T9U3_UNCAE</name>
<proteinExistence type="inferred from homology"/>
<dbReference type="GO" id="GO:0009231">
    <property type="term" value="P:riboflavin biosynthetic process"/>
    <property type="evidence" value="ECO:0007669"/>
    <property type="project" value="UniProtKB-UniRule"/>
</dbReference>
<dbReference type="GO" id="GO:0009349">
    <property type="term" value="C:riboflavin synthase complex"/>
    <property type="evidence" value="ECO:0007669"/>
    <property type="project" value="UniProtKB-UniRule"/>
</dbReference>
<dbReference type="GO" id="GO:0005829">
    <property type="term" value="C:cytosol"/>
    <property type="evidence" value="ECO:0007669"/>
    <property type="project" value="TreeGrafter"/>
</dbReference>
<dbReference type="InterPro" id="IPR002180">
    <property type="entry name" value="LS/RS"/>
</dbReference>
<dbReference type="InterPro" id="IPR034964">
    <property type="entry name" value="LS"/>
</dbReference>
<comment type="caution">
    <text evidence="9">The sequence shown here is derived from an EMBL/GenBank/DDBJ whole genome shotgun (WGS) entry which is preliminary data.</text>
</comment>
<dbReference type="EC" id="2.5.1.78" evidence="3 8"/>
<reference evidence="9 10" key="1">
    <citation type="submission" date="2019-03" db="EMBL/GenBank/DDBJ databases">
        <title>Metabolic potential of uncultured bacteria and archaea associated with petroleum seepage in deep-sea sediments.</title>
        <authorList>
            <person name="Dong X."/>
            <person name="Hubert C."/>
        </authorList>
    </citation>
    <scope>NUCLEOTIDE SEQUENCE [LARGE SCALE GENOMIC DNA]</scope>
    <source>
        <strain evidence="9">E44_bin3</strain>
    </source>
</reference>